<dbReference type="PROSITE" id="PS51257">
    <property type="entry name" value="PROKAR_LIPOPROTEIN"/>
    <property type="match status" value="1"/>
</dbReference>
<organism evidence="3 4">
    <name type="scientific">Babesia ovis</name>
    <dbReference type="NCBI Taxonomy" id="5869"/>
    <lineage>
        <taxon>Eukaryota</taxon>
        <taxon>Sar</taxon>
        <taxon>Alveolata</taxon>
        <taxon>Apicomplexa</taxon>
        <taxon>Aconoidasida</taxon>
        <taxon>Piroplasmida</taxon>
        <taxon>Babesiidae</taxon>
        <taxon>Babesia</taxon>
    </lineage>
</organism>
<keyword evidence="1" id="KW-1133">Transmembrane helix</keyword>
<comment type="caution">
    <text evidence="3">The sequence shown here is derived from an EMBL/GenBank/DDBJ whole genome shotgun (WGS) entry which is preliminary data.</text>
</comment>
<feature type="transmembrane region" description="Helical" evidence="1">
    <location>
        <begin position="45"/>
        <end position="67"/>
    </location>
</feature>
<keyword evidence="1" id="KW-0472">Membrane</keyword>
<sequence length="122" mass="13772">MSWRTFGYFCCLACGFNFVMCQVLTACLKADRHYIDILPERVPTAHAACIACSVLHFIAMAISIAYLRGYIKFDPFEYSLRYLRSAAGLSPISGSMRYRKFTENGTAVPECSEEVETDDEIN</sequence>
<accession>A0A9W5TCS4</accession>
<dbReference type="AlphaFoldDB" id="A0A9W5TCS4"/>
<protein>
    <submittedName>
        <fullName evidence="3">Uncharacterized protein</fullName>
    </submittedName>
</protein>
<evidence type="ECO:0000313" key="4">
    <source>
        <dbReference type="Proteomes" id="UP001057455"/>
    </source>
</evidence>
<dbReference type="OrthoDB" id="363524at2759"/>
<evidence type="ECO:0000313" key="3">
    <source>
        <dbReference type="EMBL" id="GFE53289.1"/>
    </source>
</evidence>
<dbReference type="EMBL" id="BLIY01000006">
    <property type="protein sequence ID" value="GFE53289.1"/>
    <property type="molecule type" value="Genomic_DNA"/>
</dbReference>
<feature type="chain" id="PRO_5040816672" evidence="2">
    <location>
        <begin position="22"/>
        <end position="122"/>
    </location>
</feature>
<evidence type="ECO:0000256" key="1">
    <source>
        <dbReference type="SAM" id="Phobius"/>
    </source>
</evidence>
<proteinExistence type="predicted"/>
<evidence type="ECO:0000256" key="2">
    <source>
        <dbReference type="SAM" id="SignalP"/>
    </source>
</evidence>
<feature type="signal peptide" evidence="2">
    <location>
        <begin position="1"/>
        <end position="21"/>
    </location>
</feature>
<name>A0A9W5TCS4_BABOV</name>
<dbReference type="Proteomes" id="UP001057455">
    <property type="component" value="Unassembled WGS sequence"/>
</dbReference>
<keyword evidence="1" id="KW-0812">Transmembrane</keyword>
<gene>
    <name evidence="3" type="ORF">BaOVIS_006930</name>
</gene>
<reference evidence="3" key="1">
    <citation type="submission" date="2019-12" db="EMBL/GenBank/DDBJ databases">
        <title>Genome sequence of Babesia ovis.</title>
        <authorList>
            <person name="Yamagishi J."/>
            <person name="Sevinc F."/>
            <person name="Xuan X."/>
        </authorList>
    </citation>
    <scope>NUCLEOTIDE SEQUENCE</scope>
    <source>
        <strain evidence="3">Selcuk</strain>
    </source>
</reference>
<keyword evidence="2" id="KW-0732">Signal</keyword>
<keyword evidence="4" id="KW-1185">Reference proteome</keyword>